<protein>
    <submittedName>
        <fullName evidence="3">DUF2905 domain-containing protein</fullName>
    </submittedName>
</protein>
<keyword evidence="1" id="KW-0812">Transmembrane</keyword>
<dbReference type="Proteomes" id="UP000095283">
    <property type="component" value="Unplaced"/>
</dbReference>
<keyword evidence="2" id="KW-1185">Reference proteome</keyword>
<evidence type="ECO:0000313" key="2">
    <source>
        <dbReference type="Proteomes" id="UP000095283"/>
    </source>
</evidence>
<sequence>MYFVYLFILFQLIGRISENLLGAILLLLALFACIGLVSFLGVNLYRKRILLNKKNEAADSSVSFHGNVISFSNPVLDSKQDLHPVEYSMQQISSSGPGSTTFSNPVYDLEGRAGHDVIAPKADLTKPAIPPRPLKSEKDKNIMVENPVYEVQPDEFALLYAAVS</sequence>
<organism evidence="2 3">
    <name type="scientific">Heterorhabditis bacteriophora</name>
    <name type="common">Entomopathogenic nematode worm</name>
    <dbReference type="NCBI Taxonomy" id="37862"/>
    <lineage>
        <taxon>Eukaryota</taxon>
        <taxon>Metazoa</taxon>
        <taxon>Ecdysozoa</taxon>
        <taxon>Nematoda</taxon>
        <taxon>Chromadorea</taxon>
        <taxon>Rhabditida</taxon>
        <taxon>Rhabditina</taxon>
        <taxon>Rhabditomorpha</taxon>
        <taxon>Strongyloidea</taxon>
        <taxon>Heterorhabditidae</taxon>
        <taxon>Heterorhabditis</taxon>
    </lineage>
</organism>
<reference evidence="3" key="1">
    <citation type="submission" date="2016-11" db="UniProtKB">
        <authorList>
            <consortium name="WormBaseParasite"/>
        </authorList>
    </citation>
    <scope>IDENTIFICATION</scope>
</reference>
<feature type="transmembrane region" description="Helical" evidence="1">
    <location>
        <begin position="20"/>
        <end position="45"/>
    </location>
</feature>
<evidence type="ECO:0000256" key="1">
    <source>
        <dbReference type="SAM" id="Phobius"/>
    </source>
</evidence>
<evidence type="ECO:0000313" key="3">
    <source>
        <dbReference type="WBParaSite" id="Hba_05823"/>
    </source>
</evidence>
<dbReference type="WBParaSite" id="Hba_05823">
    <property type="protein sequence ID" value="Hba_05823"/>
    <property type="gene ID" value="Hba_05823"/>
</dbReference>
<dbReference type="AlphaFoldDB" id="A0A1I7WL86"/>
<proteinExistence type="predicted"/>
<keyword evidence="1" id="KW-0472">Membrane</keyword>
<accession>A0A1I7WL86</accession>
<name>A0A1I7WL86_HETBA</name>
<keyword evidence="1" id="KW-1133">Transmembrane helix</keyword>